<feature type="transmembrane region" description="Helical" evidence="6">
    <location>
        <begin position="690"/>
        <end position="709"/>
    </location>
</feature>
<dbReference type="EMBL" id="MJMI01000092">
    <property type="protein sequence ID" value="OLQ91889.1"/>
    <property type="molecule type" value="Genomic_DNA"/>
</dbReference>
<evidence type="ECO:0000256" key="4">
    <source>
        <dbReference type="ARBA" id="ARBA00022989"/>
    </source>
</evidence>
<organism evidence="9 10">
    <name type="scientific">Vibrio ponticus</name>
    <dbReference type="NCBI Taxonomy" id="265668"/>
    <lineage>
        <taxon>Bacteria</taxon>
        <taxon>Pseudomonadati</taxon>
        <taxon>Pseudomonadota</taxon>
        <taxon>Gammaproteobacteria</taxon>
        <taxon>Vibrionales</taxon>
        <taxon>Vibrionaceae</taxon>
        <taxon>Vibrio</taxon>
    </lineage>
</organism>
<evidence type="ECO:0000259" key="7">
    <source>
        <dbReference type="Pfam" id="PF02687"/>
    </source>
</evidence>
<feature type="domain" description="MacB-like periplasmic core" evidence="8">
    <location>
        <begin position="465"/>
        <end position="657"/>
    </location>
</feature>
<dbReference type="Pfam" id="PF02687">
    <property type="entry name" value="FtsX"/>
    <property type="match status" value="2"/>
</dbReference>
<dbReference type="RefSeq" id="WP_075649654.1">
    <property type="nucleotide sequence ID" value="NZ_AP019657.1"/>
</dbReference>
<dbReference type="InterPro" id="IPR025857">
    <property type="entry name" value="MacB_PCD"/>
</dbReference>
<evidence type="ECO:0000313" key="10">
    <source>
        <dbReference type="Proteomes" id="UP000186206"/>
    </source>
</evidence>
<comment type="caution">
    <text evidence="9">The sequence shown here is derived from an EMBL/GenBank/DDBJ whole genome shotgun (WGS) entry which is preliminary data.</text>
</comment>
<feature type="transmembrane region" description="Helical" evidence="6">
    <location>
        <begin position="782"/>
        <end position="805"/>
    </location>
</feature>
<keyword evidence="4 6" id="KW-1133">Transmembrane helix</keyword>
<dbReference type="InterPro" id="IPR038766">
    <property type="entry name" value="Membrane_comp_ABC_pdt"/>
</dbReference>
<evidence type="ECO:0000256" key="6">
    <source>
        <dbReference type="SAM" id="Phobius"/>
    </source>
</evidence>
<feature type="transmembrane region" description="Helical" evidence="6">
    <location>
        <begin position="342"/>
        <end position="364"/>
    </location>
</feature>
<feature type="transmembrane region" description="Helical" evidence="6">
    <location>
        <begin position="730"/>
        <end position="752"/>
    </location>
</feature>
<feature type="transmembrane region" description="Helical" evidence="6">
    <location>
        <begin position="411"/>
        <end position="435"/>
    </location>
</feature>
<feature type="transmembrane region" description="Helical" evidence="6">
    <location>
        <begin position="456"/>
        <end position="478"/>
    </location>
</feature>
<evidence type="ECO:0000256" key="2">
    <source>
        <dbReference type="ARBA" id="ARBA00022475"/>
    </source>
</evidence>
<feature type="transmembrane region" description="Helical" evidence="6">
    <location>
        <begin position="279"/>
        <end position="298"/>
    </location>
</feature>
<reference evidence="9 10" key="1">
    <citation type="submission" date="2016-09" db="EMBL/GenBank/DDBJ databases">
        <title>Genomic Taxonomy of the Vibrionaceae.</title>
        <authorList>
            <person name="Gonzalez-Castillo A."/>
            <person name="Gomez-Gil B."/>
            <person name="Enciso-Ibarra K."/>
        </authorList>
    </citation>
    <scope>NUCLEOTIDE SEQUENCE [LARGE SCALE GENOMIC DNA]</scope>
    <source>
        <strain evidence="9 10">CAIM 1731</strain>
    </source>
</reference>
<name>A0ABX3FJ70_9VIBR</name>
<gene>
    <name evidence="9" type="ORF">BIY21_12800</name>
</gene>
<evidence type="ECO:0000259" key="8">
    <source>
        <dbReference type="Pfam" id="PF12704"/>
    </source>
</evidence>
<evidence type="ECO:0000256" key="5">
    <source>
        <dbReference type="ARBA" id="ARBA00023136"/>
    </source>
</evidence>
<dbReference type="Proteomes" id="UP000186206">
    <property type="component" value="Unassembled WGS sequence"/>
</dbReference>
<feature type="transmembrane region" description="Helical" evidence="6">
    <location>
        <begin position="385"/>
        <end position="405"/>
    </location>
</feature>
<dbReference type="Pfam" id="PF12704">
    <property type="entry name" value="MacB_PCD"/>
    <property type="match status" value="1"/>
</dbReference>
<feature type="domain" description="ABC3 transporter permease C-terminal" evidence="7">
    <location>
        <begin position="691"/>
        <end position="808"/>
    </location>
</feature>
<keyword evidence="5 6" id="KW-0472">Membrane</keyword>
<feature type="transmembrane region" description="Helical" evidence="6">
    <location>
        <begin position="241"/>
        <end position="259"/>
    </location>
</feature>
<evidence type="ECO:0000313" key="9">
    <source>
        <dbReference type="EMBL" id="OLQ91889.1"/>
    </source>
</evidence>
<comment type="subcellular location">
    <subcellularLocation>
        <location evidence="1">Cell membrane</location>
        <topology evidence="1">Multi-pass membrane protein</topology>
    </subcellularLocation>
</comment>
<keyword evidence="2" id="KW-1003">Cell membrane</keyword>
<accession>A0ABX3FJ70</accession>
<dbReference type="PANTHER" id="PTHR30287">
    <property type="entry name" value="MEMBRANE COMPONENT OF PREDICTED ABC SUPERFAMILY METABOLITE UPTAKE TRANSPORTER"/>
    <property type="match status" value="1"/>
</dbReference>
<evidence type="ECO:0000256" key="3">
    <source>
        <dbReference type="ARBA" id="ARBA00022692"/>
    </source>
</evidence>
<proteinExistence type="predicted"/>
<sequence>MLWPVIKALLGHYRRYPFQILLVWLGLTLGVSLLVGVTAINDHARKSYQHGEKLFSNPLPYRIRPKHAINHIPQGYYIQLRREGFTQCVPFATSNITTAKKLDLTLVGIDSVAMLALEKDITLKTLNSLGLMKPPYPILVSQDLARYMRWQDGDSIRLADGSHLGPLIIDQTNKLAGTRVIADMALLRMLERSSGISSIACAEMPEEKLEQLKDNLPHGLSIIRSSQAELVSLTKAFHMNLTAMGMMAFLVGLFIFYQAMSLSLTQRQPLVGILRQTGVSGWLLTQALLIELAVLVLVSWLCGNVFGMLLANQLIPTVSASLEELYKANVGLAIHWTLKSSLYSLAMALTGAFASCAWPLVRLLRSQPIRLTTRLSLMRFTGIEFSIQALIACALAVAAIAIYQAEQTQESGFAIIALMLLSVALFTPFLLWRLFTSFSYSMRWVKVRWFFSDAAASMSYRGVATMAFMLAMAANIGIETMVGSFRDTTDKWLTQRLAADLYIHPNSSSAARLSSWLSKQPEVKSVWWRWEEETSTPNGSLQIVSTGASEGELAALTVKLGVPNYWYHLHHSKGVMVSESMALKLNIRPGDYINLYGKAGQGWQVVGVYYDYGNPYNQVLMSHRNWLYSFAGEGTVALGAVLQDGVSPDGLKRRMESVFRLSSERIFDNGSIHKQAMYVFDRTFSIADTLGSITLVIAVFGIFFSTVAGEVARQRHVSLLRCLGMSGKELVLMGSLQLFVFGAIAIIVAMPLGLALANLVVDIVIKQSFGWTIELQFIPQEYINTIMLAMISLVVAGAMPVLRLIRNTPMKSLRDAL</sequence>
<keyword evidence="10" id="KW-1185">Reference proteome</keyword>
<protein>
    <submittedName>
        <fullName evidence="9">ABC transporter permease</fullName>
    </submittedName>
</protein>
<dbReference type="PANTHER" id="PTHR30287:SF2">
    <property type="entry name" value="BLL1001 PROTEIN"/>
    <property type="match status" value="1"/>
</dbReference>
<evidence type="ECO:0000256" key="1">
    <source>
        <dbReference type="ARBA" id="ARBA00004651"/>
    </source>
</evidence>
<keyword evidence="3 6" id="KW-0812">Transmembrane</keyword>
<dbReference type="InterPro" id="IPR003838">
    <property type="entry name" value="ABC3_permease_C"/>
</dbReference>
<feature type="transmembrane region" description="Helical" evidence="6">
    <location>
        <begin position="20"/>
        <end position="40"/>
    </location>
</feature>
<feature type="domain" description="ABC3 transporter permease C-terminal" evidence="7">
    <location>
        <begin position="245"/>
        <end position="368"/>
    </location>
</feature>